<comment type="similarity">
    <text evidence="3">Belongs to the Integrator subunit 7 family.</text>
</comment>
<dbReference type="InterPro" id="IPR056517">
    <property type="entry name" value="INTS7_HB"/>
</dbReference>
<dbReference type="Pfam" id="PF22966">
    <property type="entry name" value="INTS7_C_plants"/>
    <property type="match status" value="1"/>
</dbReference>
<dbReference type="InterPro" id="IPR055195">
    <property type="entry name" value="INTS7_C_plant"/>
</dbReference>
<keyword evidence="9" id="KW-1185">Reference proteome</keyword>
<dbReference type="RefSeq" id="XP_056695174.1">
    <property type="nucleotide sequence ID" value="XM_056839196.1"/>
</dbReference>
<dbReference type="InterPro" id="IPR033060">
    <property type="entry name" value="INTS7"/>
</dbReference>
<dbReference type="RefSeq" id="XP_056695169.1">
    <property type="nucleotide sequence ID" value="XM_056839191.1"/>
</dbReference>
<dbReference type="RefSeq" id="XP_056695176.1">
    <property type="nucleotide sequence ID" value="XM_056839198.1"/>
</dbReference>
<feature type="domain" description="Integrator complex subunit 7 N-terminal" evidence="7">
    <location>
        <begin position="66"/>
        <end position="471"/>
    </location>
</feature>
<feature type="domain" description="Integrator complex subunit 7-like C-terminal" evidence="6">
    <location>
        <begin position="952"/>
        <end position="1117"/>
    </location>
</feature>
<evidence type="ECO:0000313" key="10">
    <source>
        <dbReference type="RefSeq" id="XP_021855838.2"/>
    </source>
</evidence>
<reference evidence="9" key="1">
    <citation type="journal article" date="2021" name="Nat. Commun.">
        <title>Genomic analyses provide insights into spinach domestication and the genetic basis of agronomic traits.</title>
        <authorList>
            <person name="Cai X."/>
            <person name="Sun X."/>
            <person name="Xu C."/>
            <person name="Sun H."/>
            <person name="Wang X."/>
            <person name="Ge C."/>
            <person name="Zhang Z."/>
            <person name="Wang Q."/>
            <person name="Fei Z."/>
            <person name="Jiao C."/>
            <person name="Wang Q."/>
        </authorList>
    </citation>
    <scope>NUCLEOTIDE SEQUENCE [LARGE SCALE GENOMIC DNA]</scope>
    <source>
        <strain evidence="9">cv. Varoflay</strain>
    </source>
</reference>
<dbReference type="RefSeq" id="XP_021855838.2">
    <property type="nucleotide sequence ID" value="XM_022000146.2"/>
</dbReference>
<dbReference type="Proteomes" id="UP000813463">
    <property type="component" value="Chromosome 1"/>
</dbReference>
<dbReference type="SUPFAM" id="SSF48371">
    <property type="entry name" value="ARM repeat"/>
    <property type="match status" value="1"/>
</dbReference>
<dbReference type="InterPro" id="IPR056516">
    <property type="entry name" value="INTS7_N"/>
</dbReference>
<evidence type="ECO:0008006" key="16">
    <source>
        <dbReference type="Google" id="ProtNLM"/>
    </source>
</evidence>
<evidence type="ECO:0000259" key="6">
    <source>
        <dbReference type="Pfam" id="PF22966"/>
    </source>
</evidence>
<gene>
    <name evidence="10 11 12 13 14 15" type="primary">LOC110795163</name>
</gene>
<comment type="subcellular location">
    <subcellularLocation>
        <location evidence="2">Cytoplasm</location>
    </subcellularLocation>
    <subcellularLocation>
        <location evidence="1">Nucleus</location>
    </subcellularLocation>
</comment>
<keyword evidence="5" id="KW-0539">Nucleus</keyword>
<dbReference type="GO" id="GO:0032039">
    <property type="term" value="C:integrator complex"/>
    <property type="evidence" value="ECO:0000318"/>
    <property type="project" value="GO_Central"/>
</dbReference>
<dbReference type="PANTHER" id="PTHR13322">
    <property type="entry name" value="C1ORF73 PROTEIN"/>
    <property type="match status" value="1"/>
</dbReference>
<evidence type="ECO:0000256" key="3">
    <source>
        <dbReference type="ARBA" id="ARBA00008565"/>
    </source>
</evidence>
<feature type="domain" description="Integrator complex subunit 7 helical bundle" evidence="8">
    <location>
        <begin position="616"/>
        <end position="811"/>
    </location>
</feature>
<evidence type="ECO:0000313" key="12">
    <source>
        <dbReference type="RefSeq" id="XP_056695169.1"/>
    </source>
</evidence>
<evidence type="ECO:0000313" key="14">
    <source>
        <dbReference type="RefSeq" id="XP_056695176.1"/>
    </source>
</evidence>
<proteinExistence type="inferred from homology"/>
<dbReference type="GO" id="GO:0034472">
    <property type="term" value="P:snRNA 3'-end processing"/>
    <property type="evidence" value="ECO:0000318"/>
    <property type="project" value="GO_Central"/>
</dbReference>
<evidence type="ECO:0000313" key="9">
    <source>
        <dbReference type="Proteomes" id="UP000813463"/>
    </source>
</evidence>
<dbReference type="RefSeq" id="XP_021855839.2">
    <property type="nucleotide sequence ID" value="XM_022000147.2"/>
</dbReference>
<dbReference type="Pfam" id="PF24436">
    <property type="entry name" value="INTS7_N"/>
    <property type="match status" value="1"/>
</dbReference>
<sequence>MEKISAAWAMGWSIELEKGLRSRKPGYSIESINLIGPRLKQWSKEPQPTLAVYNMYGLAPGEDRVFADAILLRLADAFVSGDKDTKISVIRVLLSIPRHYKTKDSQPHGIFSNLSEENKMEFLRRFKAVLSAENVESRALSLILLGCCAELAYDVVEIRHTILSDLFSCHVLEVKASLFAAGCLSDFSDDFGFVYLESLIKLMNSPKTLPALRIAGARTFSKMGCSVLLAIKSYKAGAELVRNTLEEDILATLLTSLTKLSLKASILISDQIGLLSSFLAQKASFRLQGTLLRCMRNIGEDAACFLPLGAFPFQSLFRMLDEPNLPSALRCEVLQIFLKILAYGLPDMLFIATDNFMKLLRYVEDATCSPIFSVRLLAFQILVSIADRLKGTESFEVNSVTFTTGIVSAVIDQITLLVSLVPGGISSSEVEQELGIMLKLLLLLFENHSELGSFIVDKLHTVIKNMVNSQNTPSSSIQDSEVHKVVNTSKQNCSVSVLMFYIYRFLVAFLEILDDFSASSEIVSKLKQLVSSVCDSNLFDCSTHTFFALLLHVNWNCLSSDNKYSNFVHGLSGSPSTLLESEALIHVCAKNMLTGGDNWRAYKAGRYAACEGEWDVANFIFQHLEAKVQSKFCCQWLKFLVQFTHSEKTVKVLLQKASCCLPLDHVLVPSAVDDIIGKLVDSLDNVSSSDKILEVISLQTQTLCFQRWFMALRFKVLLVFVDIFKLLNGCLVSKAGLESNRHIGGSDVTDGKPIFQKMKDTMSYLVGVSARLASIAEEYDLISSSFVDLDSKSLNVTSALAFSCSMLAFCTDFTNLTPSPPAFGELKNESGYRQCVIIKDFAVRLWHMDSEISMDLLSLLKEYKVHERSLHLLPGFGTPKVNHFSDDILTLCISSIRGLIGCRNPCVSVENEDTMWQVYKDRMQLLLSIVEAWMHIPFRIPKYFFRLRPTVGCLLTCQSAGSRKQNEICVRRGSHLALNLCIQLKNVTSDVCSRFTKIHCIFSCKTRHNNGQSSGEEGWTCYQASETETLIDLNKKLKCHVLKQTREFINNCDSEMIETCVCFETNGAAQGFSTCLLDVSAFPVGSYTIQWHSGGVDHQGAFWNFLPLNSFPQFSVTELSSEKRC</sequence>
<dbReference type="KEGG" id="soe:110795163"/>
<dbReference type="GO" id="GO:0005737">
    <property type="term" value="C:cytoplasm"/>
    <property type="evidence" value="ECO:0007669"/>
    <property type="project" value="UniProtKB-SubCell"/>
</dbReference>
<evidence type="ECO:0000313" key="11">
    <source>
        <dbReference type="RefSeq" id="XP_021855839.2"/>
    </source>
</evidence>
<evidence type="ECO:0000259" key="7">
    <source>
        <dbReference type="Pfam" id="PF24436"/>
    </source>
</evidence>
<dbReference type="AlphaFoldDB" id="A0A9R0IUI3"/>
<accession>A0A9R0IUI3</accession>
<dbReference type="PANTHER" id="PTHR13322:SF2">
    <property type="entry name" value="INTEGRATOR COMPLEX SUBUNIT 7"/>
    <property type="match status" value="1"/>
</dbReference>
<evidence type="ECO:0000256" key="4">
    <source>
        <dbReference type="ARBA" id="ARBA00022490"/>
    </source>
</evidence>
<evidence type="ECO:0000256" key="1">
    <source>
        <dbReference type="ARBA" id="ARBA00004123"/>
    </source>
</evidence>
<organism evidence="9 10">
    <name type="scientific">Spinacia oleracea</name>
    <name type="common">Spinach</name>
    <dbReference type="NCBI Taxonomy" id="3562"/>
    <lineage>
        <taxon>Eukaryota</taxon>
        <taxon>Viridiplantae</taxon>
        <taxon>Streptophyta</taxon>
        <taxon>Embryophyta</taxon>
        <taxon>Tracheophyta</taxon>
        <taxon>Spermatophyta</taxon>
        <taxon>Magnoliopsida</taxon>
        <taxon>eudicotyledons</taxon>
        <taxon>Gunneridae</taxon>
        <taxon>Pentapetalae</taxon>
        <taxon>Caryophyllales</taxon>
        <taxon>Chenopodiaceae</taxon>
        <taxon>Chenopodioideae</taxon>
        <taxon>Anserineae</taxon>
        <taxon>Spinacia</taxon>
    </lineage>
</organism>
<evidence type="ECO:0000256" key="5">
    <source>
        <dbReference type="ARBA" id="ARBA00023242"/>
    </source>
</evidence>
<protein>
    <recommendedName>
        <fullName evidence="16">Integrator complex subunit 7</fullName>
    </recommendedName>
</protein>
<dbReference type="InterPro" id="IPR016024">
    <property type="entry name" value="ARM-type_fold"/>
</dbReference>
<dbReference type="RefSeq" id="XP_056695180.1">
    <property type="nucleotide sequence ID" value="XM_056839202.1"/>
</dbReference>
<keyword evidence="4" id="KW-0963">Cytoplasm</keyword>
<name>A0A9R0IUI3_SPIOL</name>
<evidence type="ECO:0000313" key="15">
    <source>
        <dbReference type="RefSeq" id="XP_056695180.1"/>
    </source>
</evidence>
<evidence type="ECO:0000256" key="2">
    <source>
        <dbReference type="ARBA" id="ARBA00004496"/>
    </source>
</evidence>
<evidence type="ECO:0000313" key="13">
    <source>
        <dbReference type="RefSeq" id="XP_056695174.1"/>
    </source>
</evidence>
<dbReference type="Pfam" id="PF24437">
    <property type="entry name" value="INTS7_HB"/>
    <property type="match status" value="1"/>
</dbReference>
<reference evidence="10 11" key="2">
    <citation type="submission" date="2025-05" db="UniProtKB">
        <authorList>
            <consortium name="RefSeq"/>
        </authorList>
    </citation>
    <scope>IDENTIFICATION</scope>
    <source>
        <tissue evidence="10 11">Leaf</tissue>
    </source>
</reference>
<evidence type="ECO:0000259" key="8">
    <source>
        <dbReference type="Pfam" id="PF24437"/>
    </source>
</evidence>
<dbReference type="GeneID" id="110795163"/>